<feature type="domain" description="PH" evidence="3">
    <location>
        <begin position="53"/>
        <end position="168"/>
    </location>
</feature>
<evidence type="ECO:0000259" key="3">
    <source>
        <dbReference type="PROSITE" id="PS50003"/>
    </source>
</evidence>
<dbReference type="GO" id="GO:0042147">
    <property type="term" value="P:retrograde transport, endosome to Golgi"/>
    <property type="evidence" value="ECO:0007669"/>
    <property type="project" value="TreeGrafter"/>
</dbReference>
<evidence type="ECO:0000313" key="4">
    <source>
        <dbReference type="EMBL" id="KAK3264592.1"/>
    </source>
</evidence>
<dbReference type="GO" id="GO:0055037">
    <property type="term" value="C:recycling endosome"/>
    <property type="evidence" value="ECO:0007669"/>
    <property type="project" value="TreeGrafter"/>
</dbReference>
<organism evidence="4 5">
    <name type="scientific">Cymbomonas tetramitiformis</name>
    <dbReference type="NCBI Taxonomy" id="36881"/>
    <lineage>
        <taxon>Eukaryota</taxon>
        <taxon>Viridiplantae</taxon>
        <taxon>Chlorophyta</taxon>
        <taxon>Pyramimonadophyceae</taxon>
        <taxon>Pyramimonadales</taxon>
        <taxon>Pyramimonadaceae</taxon>
        <taxon>Cymbomonas</taxon>
    </lineage>
</organism>
<comment type="caution">
    <text evidence="4">The sequence shown here is derived from an EMBL/GenBank/DDBJ whole genome shotgun (WGS) entry which is preliminary data.</text>
</comment>
<feature type="compositionally biased region" description="Polar residues" evidence="2">
    <location>
        <begin position="261"/>
        <end position="283"/>
    </location>
</feature>
<dbReference type="CDD" id="cd00821">
    <property type="entry name" value="PH"/>
    <property type="match status" value="1"/>
</dbReference>
<feature type="compositionally biased region" description="Low complexity" evidence="2">
    <location>
        <begin position="353"/>
        <end position="365"/>
    </location>
</feature>
<feature type="domain" description="PH" evidence="3">
    <location>
        <begin position="398"/>
        <end position="517"/>
    </location>
</feature>
<feature type="region of interest" description="Disordered" evidence="2">
    <location>
        <begin position="220"/>
        <end position="288"/>
    </location>
</feature>
<evidence type="ECO:0000256" key="1">
    <source>
        <dbReference type="ARBA" id="ARBA00022553"/>
    </source>
</evidence>
<name>A0AAE0FR92_9CHLO</name>
<dbReference type="PANTHER" id="PTHR22902">
    <property type="entry name" value="SESQUIPEDALIAN"/>
    <property type="match status" value="1"/>
</dbReference>
<dbReference type="PROSITE" id="PS50003">
    <property type="entry name" value="PH_DOMAIN"/>
    <property type="match status" value="2"/>
</dbReference>
<reference evidence="4 5" key="1">
    <citation type="journal article" date="2015" name="Genome Biol. Evol.">
        <title>Comparative Genomics of a Bacterivorous Green Alga Reveals Evolutionary Causalities and Consequences of Phago-Mixotrophic Mode of Nutrition.</title>
        <authorList>
            <person name="Burns J.A."/>
            <person name="Paasch A."/>
            <person name="Narechania A."/>
            <person name="Kim E."/>
        </authorList>
    </citation>
    <scope>NUCLEOTIDE SEQUENCE [LARGE SCALE GENOMIC DNA]</scope>
    <source>
        <strain evidence="4 5">PLY_AMNH</strain>
    </source>
</reference>
<dbReference type="GO" id="GO:0005829">
    <property type="term" value="C:cytosol"/>
    <property type="evidence" value="ECO:0007669"/>
    <property type="project" value="GOC"/>
</dbReference>
<gene>
    <name evidence="4" type="ORF">CYMTET_26683</name>
</gene>
<dbReference type="GO" id="GO:0005769">
    <property type="term" value="C:early endosome"/>
    <property type="evidence" value="ECO:0007669"/>
    <property type="project" value="TreeGrafter"/>
</dbReference>
<keyword evidence="5" id="KW-1185">Reference proteome</keyword>
<dbReference type="InterPro" id="IPR045188">
    <property type="entry name" value="Boi1/Boi2-like"/>
</dbReference>
<dbReference type="AlphaFoldDB" id="A0AAE0FR92"/>
<dbReference type="GO" id="GO:0001881">
    <property type="term" value="P:receptor recycling"/>
    <property type="evidence" value="ECO:0007669"/>
    <property type="project" value="TreeGrafter"/>
</dbReference>
<feature type="region of interest" description="Disordered" evidence="2">
    <location>
        <begin position="313"/>
        <end position="369"/>
    </location>
</feature>
<dbReference type="Pfam" id="PF00169">
    <property type="entry name" value="PH"/>
    <property type="match status" value="2"/>
</dbReference>
<keyword evidence="1" id="KW-0597">Phosphoprotein</keyword>
<dbReference type="SMART" id="SM00233">
    <property type="entry name" value="PH"/>
    <property type="match status" value="2"/>
</dbReference>
<dbReference type="Proteomes" id="UP001190700">
    <property type="component" value="Unassembled WGS sequence"/>
</dbReference>
<proteinExistence type="predicted"/>
<dbReference type="InterPro" id="IPR001849">
    <property type="entry name" value="PH_domain"/>
</dbReference>
<dbReference type="GO" id="GO:0005802">
    <property type="term" value="C:trans-Golgi network"/>
    <property type="evidence" value="ECO:0007669"/>
    <property type="project" value="TreeGrafter"/>
</dbReference>
<dbReference type="EMBL" id="LGRX02014457">
    <property type="protein sequence ID" value="KAK3264592.1"/>
    <property type="molecule type" value="Genomic_DNA"/>
</dbReference>
<dbReference type="InterPro" id="IPR011993">
    <property type="entry name" value="PH-like_dom_sf"/>
</dbReference>
<feature type="compositionally biased region" description="Low complexity" evidence="2">
    <location>
        <begin position="1"/>
        <end position="13"/>
    </location>
</feature>
<dbReference type="Gene3D" id="2.30.29.30">
    <property type="entry name" value="Pleckstrin-homology domain (PH domain)/Phosphotyrosine-binding domain (PTB)"/>
    <property type="match status" value="2"/>
</dbReference>
<feature type="region of interest" description="Disordered" evidence="2">
    <location>
        <begin position="1"/>
        <end position="22"/>
    </location>
</feature>
<accession>A0AAE0FR92</accession>
<dbReference type="GO" id="GO:0007032">
    <property type="term" value="P:endosome organization"/>
    <property type="evidence" value="ECO:0007669"/>
    <property type="project" value="TreeGrafter"/>
</dbReference>
<sequence length="517" mass="55822">MDLSSTSSSTSSDSSRRPSKGLEIKERSALRWCAFWKSWQASSDEFALNALDSHTKAGFLVKEGEPPTCFSPAPWSERWFVLHDGFLFYFKPAGGSGLVLAKLPSGCISIRNSSITTIAAYKNRPNVLQITSPLPRKPGHPTPGVFHIQAESATVMREWIEELMAHGALSLTSGEATAREAEAAAAAAAVAPSRCQQELENWIAGEMSLSFSGSGRLKKELCQTRAEEGQPSEGASATPSTPGSPPKPALQPSASGELPLSRTSPQLTSPGPKSAPSEASTLTEDLPTVSSVASSAAITTLDEASAPTAILEDSAQESPDPPAQRAAEGDDRVFGGRRHARSDVKCEANPVLEEGPAGEAGECGADQQADQQERWRQFWTGVKVGDRKEFTLQNLLKHVSKSGLLTKAGEGKRGGAGQSQDFGHYKWQQRWFVLDRELLFYFRDAEKTGPLLSSTPNGCIFLPVARLIPRPDRDMPYVFEIEPVTPRNPRRGSREDPTFFLLQAKSLQVQAPPPGRA</sequence>
<dbReference type="PANTHER" id="PTHR22902:SF27">
    <property type="entry name" value="PLECKSTRIN HOMOLOGY DOMAIN-CONTAINING FAMILY A MEMBER 3"/>
    <property type="match status" value="1"/>
</dbReference>
<protein>
    <recommendedName>
        <fullName evidence="3">PH domain-containing protein</fullName>
    </recommendedName>
</protein>
<evidence type="ECO:0000256" key="2">
    <source>
        <dbReference type="SAM" id="MobiDB-lite"/>
    </source>
</evidence>
<evidence type="ECO:0000313" key="5">
    <source>
        <dbReference type="Proteomes" id="UP001190700"/>
    </source>
</evidence>
<dbReference type="SUPFAM" id="SSF50729">
    <property type="entry name" value="PH domain-like"/>
    <property type="match status" value="2"/>
</dbReference>